<evidence type="ECO:0000256" key="5">
    <source>
        <dbReference type="SAM" id="SignalP"/>
    </source>
</evidence>
<keyword evidence="5" id="KW-0732">Signal</keyword>
<dbReference type="InterPro" id="IPR021109">
    <property type="entry name" value="Peptidase_aspartic_dom_sf"/>
</dbReference>
<name>A0A0J0XZ41_9TREE</name>
<accession>A0A0J0XZ41</accession>
<feature type="active site" evidence="3">
    <location>
        <position position="93"/>
    </location>
</feature>
<gene>
    <name evidence="7" type="ORF">CC85DRAFT_281417</name>
</gene>
<dbReference type="OrthoDB" id="771136at2759"/>
<protein>
    <submittedName>
        <fullName evidence="7">Acid protease</fullName>
    </submittedName>
</protein>
<reference evidence="7 8" key="1">
    <citation type="submission" date="2015-03" db="EMBL/GenBank/DDBJ databases">
        <title>Genomics and transcriptomics of the oil-accumulating basidiomycete yeast T. oleaginosus allow insights into substrate utilization and the diverse evolutionary trajectories of mating systems in fungi.</title>
        <authorList>
            <consortium name="DOE Joint Genome Institute"/>
            <person name="Kourist R."/>
            <person name="Kracht O."/>
            <person name="Bracharz F."/>
            <person name="Lipzen A."/>
            <person name="Nolan M."/>
            <person name="Ohm R."/>
            <person name="Grigoriev I."/>
            <person name="Sun S."/>
            <person name="Heitman J."/>
            <person name="Bruck T."/>
            <person name="Nowrousian M."/>
        </authorList>
    </citation>
    <scope>NUCLEOTIDE SEQUENCE [LARGE SCALE GENOMIC DNA]</scope>
    <source>
        <strain evidence="7 8">IBC0246</strain>
    </source>
</reference>
<evidence type="ECO:0000256" key="4">
    <source>
        <dbReference type="RuleBase" id="RU000454"/>
    </source>
</evidence>
<organism evidence="7 8">
    <name type="scientific">Cutaneotrichosporon oleaginosum</name>
    <dbReference type="NCBI Taxonomy" id="879819"/>
    <lineage>
        <taxon>Eukaryota</taxon>
        <taxon>Fungi</taxon>
        <taxon>Dikarya</taxon>
        <taxon>Basidiomycota</taxon>
        <taxon>Agaricomycotina</taxon>
        <taxon>Tremellomycetes</taxon>
        <taxon>Trichosporonales</taxon>
        <taxon>Trichosporonaceae</taxon>
        <taxon>Cutaneotrichosporon</taxon>
    </lineage>
</organism>
<evidence type="ECO:0000256" key="3">
    <source>
        <dbReference type="PIRSR" id="PIRSR601461-1"/>
    </source>
</evidence>
<dbReference type="PROSITE" id="PS00141">
    <property type="entry name" value="ASP_PROTEASE"/>
    <property type="match status" value="1"/>
</dbReference>
<evidence type="ECO:0000256" key="1">
    <source>
        <dbReference type="ARBA" id="ARBA00007447"/>
    </source>
</evidence>
<evidence type="ECO:0000313" key="7">
    <source>
        <dbReference type="EMBL" id="KLT46330.1"/>
    </source>
</evidence>
<evidence type="ECO:0000256" key="2">
    <source>
        <dbReference type="ARBA" id="ARBA00022750"/>
    </source>
</evidence>
<feature type="domain" description="Peptidase A1" evidence="6">
    <location>
        <begin position="75"/>
        <end position="402"/>
    </location>
</feature>
<dbReference type="SUPFAM" id="SSF50630">
    <property type="entry name" value="Acid proteases"/>
    <property type="match status" value="1"/>
</dbReference>
<dbReference type="PROSITE" id="PS51767">
    <property type="entry name" value="PEPTIDASE_A1"/>
    <property type="match status" value="1"/>
</dbReference>
<feature type="signal peptide" evidence="5">
    <location>
        <begin position="1"/>
        <end position="19"/>
    </location>
</feature>
<keyword evidence="2 4" id="KW-0064">Aspartyl protease</keyword>
<dbReference type="Proteomes" id="UP000053611">
    <property type="component" value="Unassembled WGS sequence"/>
</dbReference>
<dbReference type="InterPro" id="IPR001969">
    <property type="entry name" value="Aspartic_peptidase_AS"/>
</dbReference>
<feature type="active site" evidence="3">
    <location>
        <position position="282"/>
    </location>
</feature>
<dbReference type="Gene3D" id="2.40.70.10">
    <property type="entry name" value="Acid Proteases"/>
    <property type="match status" value="2"/>
</dbReference>
<keyword evidence="8" id="KW-1185">Reference proteome</keyword>
<dbReference type="PRINTS" id="PR00792">
    <property type="entry name" value="PEPSIN"/>
</dbReference>
<dbReference type="PANTHER" id="PTHR47966">
    <property type="entry name" value="BETA-SITE APP-CLEAVING ENZYME, ISOFORM A-RELATED"/>
    <property type="match status" value="1"/>
</dbReference>
<dbReference type="CDD" id="cd05471">
    <property type="entry name" value="pepsin_like"/>
    <property type="match status" value="1"/>
</dbReference>
<dbReference type="Pfam" id="PF00026">
    <property type="entry name" value="Asp"/>
    <property type="match status" value="1"/>
</dbReference>
<dbReference type="InterPro" id="IPR001461">
    <property type="entry name" value="Aspartic_peptidase_A1"/>
</dbReference>
<proteinExistence type="inferred from homology"/>
<dbReference type="GeneID" id="28982225"/>
<dbReference type="GO" id="GO:0004190">
    <property type="term" value="F:aspartic-type endopeptidase activity"/>
    <property type="evidence" value="ECO:0007669"/>
    <property type="project" value="UniProtKB-KW"/>
</dbReference>
<keyword evidence="4 7" id="KW-0645">Protease</keyword>
<keyword evidence="4" id="KW-0378">Hydrolase</keyword>
<evidence type="ECO:0000259" key="6">
    <source>
        <dbReference type="PROSITE" id="PS51767"/>
    </source>
</evidence>
<dbReference type="GO" id="GO:0006508">
    <property type="term" value="P:proteolysis"/>
    <property type="evidence" value="ECO:0007669"/>
    <property type="project" value="UniProtKB-KW"/>
</dbReference>
<dbReference type="EMBL" id="KQ087177">
    <property type="protein sequence ID" value="KLT46330.1"/>
    <property type="molecule type" value="Genomic_DNA"/>
</dbReference>
<dbReference type="AlphaFoldDB" id="A0A0J0XZ41"/>
<dbReference type="InterPro" id="IPR034164">
    <property type="entry name" value="Pepsin-like_dom"/>
</dbReference>
<comment type="similarity">
    <text evidence="1 4">Belongs to the peptidase A1 family.</text>
</comment>
<sequence>MYSAPALLFALTLLLTAYAAPSSAQRQPPIPSSPAHPRANFRADAMAAAHRAGRARHEPRNQQTGVALLDSGAAYFAEIEIGTPPQTLKVMVDTGSSFLWVLDGCLDPEECGKSPKFNSSASHTLTQTHLPFHIPYMDGHTSGHVAYDVVTLAGQTAERVKFGLSDNLTEWQLGAAGLLGMGPGNDSWWRRVADQWAEPYFSLFLDPFSMSANSYNPENGGARLILGGTDPTLYSGNLSWVPARLHEWWGLPIDSATIQGHPVRLGIDPAWCMDNKPLAMIDSGSTVMSIPHDAAETIYPALGMRTVGGVDLIPSDNATGPDTTVIYTIGGVEYPVDGVWGCETAANIAKSFHLAESDLSGYHYWCVPNMVVNTQQYWVLGAPFLQTVYSVFQADPPQIGFASLSEVAVQTGTSQGVGPTGAPGADSGARRREVGFAAVLASLAVLAIM</sequence>
<dbReference type="InterPro" id="IPR033121">
    <property type="entry name" value="PEPTIDASE_A1"/>
</dbReference>
<evidence type="ECO:0000313" key="8">
    <source>
        <dbReference type="Proteomes" id="UP000053611"/>
    </source>
</evidence>
<feature type="chain" id="PRO_5005245759" evidence="5">
    <location>
        <begin position="20"/>
        <end position="449"/>
    </location>
</feature>
<dbReference type="RefSeq" id="XP_018282821.1">
    <property type="nucleotide sequence ID" value="XM_018421622.1"/>
</dbReference>
<dbReference type="PANTHER" id="PTHR47966:SF51">
    <property type="entry name" value="BETA-SITE APP-CLEAVING ENZYME, ISOFORM A-RELATED"/>
    <property type="match status" value="1"/>
</dbReference>